<organism evidence="4 5">
    <name type="scientific">Digitaria exilis</name>
    <dbReference type="NCBI Taxonomy" id="1010633"/>
    <lineage>
        <taxon>Eukaryota</taxon>
        <taxon>Viridiplantae</taxon>
        <taxon>Streptophyta</taxon>
        <taxon>Embryophyta</taxon>
        <taxon>Tracheophyta</taxon>
        <taxon>Spermatophyta</taxon>
        <taxon>Magnoliopsida</taxon>
        <taxon>Liliopsida</taxon>
        <taxon>Poales</taxon>
        <taxon>Poaceae</taxon>
        <taxon>PACMAD clade</taxon>
        <taxon>Panicoideae</taxon>
        <taxon>Panicodae</taxon>
        <taxon>Paniceae</taxon>
        <taxon>Anthephorinae</taxon>
        <taxon>Digitaria</taxon>
    </lineage>
</organism>
<feature type="region of interest" description="Disordered" evidence="2">
    <location>
        <begin position="202"/>
        <end position="356"/>
    </location>
</feature>
<evidence type="ECO:0000256" key="1">
    <source>
        <dbReference type="PROSITE-ProRule" id="PRU00042"/>
    </source>
</evidence>
<keyword evidence="1" id="KW-0479">Metal-binding</keyword>
<keyword evidence="5" id="KW-1185">Reference proteome</keyword>
<comment type="caution">
    <text evidence="4">The sequence shown here is derived from an EMBL/GenBank/DDBJ whole genome shotgun (WGS) entry which is preliminary data.</text>
</comment>
<dbReference type="PROSITE" id="PS50157">
    <property type="entry name" value="ZINC_FINGER_C2H2_2"/>
    <property type="match status" value="1"/>
</dbReference>
<dbReference type="OrthoDB" id="9514740at2759"/>
<accession>A0A835AJJ5</accession>
<dbReference type="EMBL" id="JACEFO010002359">
    <property type="protein sequence ID" value="KAF8663932.1"/>
    <property type="molecule type" value="Genomic_DNA"/>
</dbReference>
<dbReference type="InterPro" id="IPR013087">
    <property type="entry name" value="Znf_C2H2_type"/>
</dbReference>
<dbReference type="FunFam" id="3.90.228.10:FF:000015">
    <property type="entry name" value="C2H2-like zinc finger protein"/>
    <property type="match status" value="1"/>
</dbReference>
<protein>
    <recommendedName>
        <fullName evidence="3">C2H2-type domain-containing protein</fullName>
    </recommendedName>
</protein>
<evidence type="ECO:0000313" key="5">
    <source>
        <dbReference type="Proteomes" id="UP000636709"/>
    </source>
</evidence>
<evidence type="ECO:0000256" key="2">
    <source>
        <dbReference type="SAM" id="MobiDB-lite"/>
    </source>
</evidence>
<keyword evidence="1" id="KW-0862">Zinc</keyword>
<proteinExistence type="predicted"/>
<name>A0A835AJJ5_9POAL</name>
<feature type="compositionally biased region" description="Low complexity" evidence="2">
    <location>
        <begin position="347"/>
        <end position="356"/>
    </location>
</feature>
<feature type="compositionally biased region" description="Low complexity" evidence="2">
    <location>
        <begin position="275"/>
        <end position="285"/>
    </location>
</feature>
<dbReference type="AlphaFoldDB" id="A0A835AJJ5"/>
<dbReference type="Proteomes" id="UP000636709">
    <property type="component" value="Unassembled WGS sequence"/>
</dbReference>
<dbReference type="PROSITE" id="PS00028">
    <property type="entry name" value="ZINC_FINGER_C2H2_1"/>
    <property type="match status" value="1"/>
</dbReference>
<dbReference type="PANTHER" id="PTHR31681:SF39">
    <property type="entry name" value="OS01G0785900 PROTEIN"/>
    <property type="match status" value="1"/>
</dbReference>
<sequence>MASRPLKATASRTAGSTLSLLFSLRHMGFRPPVVDVTCVPYPRSFVCLAAAHESQSRPPQGHWAPSLPAATGQPHGEARSLTTLTRLRFITVQDLFLRVGLVPLPGGAPLAAPVLASPFSLAVHSGSSASSRTAHPPSALLSSSWLRPAGNTPRQTPGERKHRRSSAAESFGLVARLYYCRPRPAQPQQSQKRILILSARQPRSLPPSGCRSAAGNAARPAAVTDRPNPTQPNPRRSYGREEEARGRTPTSYSSRRQRRRACRGGEDGGAGDGEGAAADGVVRAEAPSEVHVPRAKPTPAASSTGNGGHLSSIVTTKRATARSGCSRSIANLRDVIHGSKRHPGQPPSSCSPRSIGSSDFLNPIAHEVVLSTNSRCELKITGFGGCGGLGAVGTLASAAAADGGADGGGVVSSFVGTLRPGTPGPAWAGHGLPYSGSMRGGGVRCTPPWSPNVLLERNGSVAAGHRASCEENGKSGGGNNKGSGGGLSCPRCGEHFSKWEALEAHHLSKHADRLLLAVRASPGVAAVFMFVQNLVEGDSSRKIVEIICRTSLLKSESSCVRIDRVFKVHNTQRTLSRFEEYREAVKLKASKLPKKHPRCLADGNELLRFHGATLSCALGSGSGASSSSSSSLCASDKCAVCRIIRHGFSSKKEGKAGVGVGVFTTSTSGRAFEAIDAAAPPAGAGDDGDPAAEAAPRKALLVCRVIAGRVHKPLENLREFAGQTGFDSLAGKVGAYSNIEELYLLNPRALLPCFVVICKP</sequence>
<dbReference type="SUPFAM" id="SSF56399">
    <property type="entry name" value="ADP-ribosylation"/>
    <property type="match status" value="1"/>
</dbReference>
<gene>
    <name evidence="4" type="ORF">HU200_055275</name>
</gene>
<keyword evidence="1" id="KW-0863">Zinc-finger</keyword>
<feature type="compositionally biased region" description="Polar residues" evidence="2">
    <location>
        <begin position="312"/>
        <end position="329"/>
    </location>
</feature>
<dbReference type="Gene3D" id="3.90.228.10">
    <property type="match status" value="1"/>
</dbReference>
<feature type="region of interest" description="Disordered" evidence="2">
    <location>
        <begin position="126"/>
        <end position="167"/>
    </location>
</feature>
<evidence type="ECO:0000313" key="4">
    <source>
        <dbReference type="EMBL" id="KAF8663932.1"/>
    </source>
</evidence>
<reference evidence="4" key="1">
    <citation type="submission" date="2020-07" db="EMBL/GenBank/DDBJ databases">
        <title>Genome sequence and genetic diversity analysis of an under-domesticated orphan crop, white fonio (Digitaria exilis).</title>
        <authorList>
            <person name="Bennetzen J.L."/>
            <person name="Chen S."/>
            <person name="Ma X."/>
            <person name="Wang X."/>
            <person name="Yssel A.E.J."/>
            <person name="Chaluvadi S.R."/>
            <person name="Johnson M."/>
            <person name="Gangashetty P."/>
            <person name="Hamidou F."/>
            <person name="Sanogo M.D."/>
            <person name="Zwaenepoel A."/>
            <person name="Wallace J."/>
            <person name="Van De Peer Y."/>
            <person name="Van Deynze A."/>
        </authorList>
    </citation>
    <scope>NUCLEOTIDE SEQUENCE</scope>
    <source>
        <tissue evidence="4">Leaves</tissue>
    </source>
</reference>
<dbReference type="PANTHER" id="PTHR31681">
    <property type="entry name" value="C2H2-LIKE ZINC FINGER PROTEIN"/>
    <property type="match status" value="1"/>
</dbReference>
<dbReference type="GO" id="GO:0008270">
    <property type="term" value="F:zinc ion binding"/>
    <property type="evidence" value="ECO:0007669"/>
    <property type="project" value="UniProtKB-KW"/>
</dbReference>
<evidence type="ECO:0000259" key="3">
    <source>
        <dbReference type="PROSITE" id="PS50157"/>
    </source>
</evidence>
<feature type="compositionally biased region" description="Low complexity" evidence="2">
    <location>
        <begin position="213"/>
        <end position="222"/>
    </location>
</feature>
<feature type="region of interest" description="Disordered" evidence="2">
    <location>
        <begin position="57"/>
        <end position="77"/>
    </location>
</feature>
<feature type="domain" description="C2H2-type" evidence="3">
    <location>
        <begin position="487"/>
        <end position="511"/>
    </location>
</feature>